<gene>
    <name evidence="1" type="primary">ORF_7</name>
    <name evidence="1" type="ORF">BQ776_60</name>
</gene>
<reference evidence="1" key="2">
    <citation type="submission" date="2016-10" db="EMBL/GenBank/DDBJ databases">
        <authorList>
            <person name="de Groot N.N."/>
        </authorList>
    </citation>
    <scope>NUCLEOTIDE SEQUENCE</scope>
    <source>
        <strain evidence="1">J.0258</strain>
    </source>
</reference>
<sequence>MYTKNNIHFIKVWQYNGPIRDKDSSQKMLAIPQPILMLLTSNGSFTRNSTILYNQLTDIKLIKEEKHPSTGLINSTTRKYQREVWLTQNSNKKKLFLHNHKDILITIFLY</sequence>
<dbReference type="RefSeq" id="YP_009313039.1">
    <property type="nucleotide sequence ID" value="NC_031655.1"/>
</dbReference>
<evidence type="ECO:0000313" key="1">
    <source>
        <dbReference type="EMBL" id="SCW21293.1"/>
    </source>
</evidence>
<geneLocation type="chloroplast" evidence="1"/>
<dbReference type="EMBL" id="LT622863">
    <property type="protein sequence ID" value="SCW21293.1"/>
    <property type="molecule type" value="Genomic_DNA"/>
</dbReference>
<protein>
    <submittedName>
        <fullName evidence="1">Uncharacterized protein</fullName>
    </submittedName>
</protein>
<organism evidence="1">
    <name type="scientific">Dermonema virens</name>
    <dbReference type="NCBI Taxonomy" id="1077399"/>
    <lineage>
        <taxon>Eukaryota</taxon>
        <taxon>Rhodophyta</taxon>
        <taxon>Florideophyceae</taxon>
        <taxon>Nemaliophycidae</taxon>
        <taxon>Nemaliales</taxon>
        <taxon>Liagoraceae</taxon>
        <taxon>Dermonema</taxon>
    </lineage>
</organism>
<name>A0A1G4NRK3_9FLOR</name>
<keyword evidence="1" id="KW-0150">Chloroplast</keyword>
<accession>A0A1G4NRK3</accession>
<proteinExistence type="predicted"/>
<dbReference type="AlphaFoldDB" id="A0A1G4NRK3"/>
<reference evidence="1" key="1">
    <citation type="submission" date="2016-10" db="EMBL/GenBank/DDBJ databases">
        <title>Chloroplast genomes as a tool to resolve red algal phylogenies: a case study in the Nemaliales.</title>
        <authorList>
            <person name="Costa J.F."/>
            <person name="Lin S.M."/>
            <person name="Macaya E.C."/>
            <person name="Fernandez-Garcia C."/>
            <person name="Verbruggen H."/>
        </authorList>
    </citation>
    <scope>NUCLEOTIDE SEQUENCE</scope>
    <source>
        <strain evidence="1">J.0258</strain>
    </source>
</reference>
<keyword evidence="1" id="KW-0934">Plastid</keyword>
<dbReference type="GeneID" id="30000065"/>